<dbReference type="InterPro" id="IPR004360">
    <property type="entry name" value="Glyas_Fos-R_dOase_dom"/>
</dbReference>
<dbReference type="InterPro" id="IPR029068">
    <property type="entry name" value="Glyas_Bleomycin-R_OHBP_Dase"/>
</dbReference>
<gene>
    <name evidence="2" type="ORF">UFOPK1835_01718</name>
</gene>
<protein>
    <submittedName>
        <fullName evidence="2">Unannotated protein</fullName>
    </submittedName>
</protein>
<dbReference type="EMBL" id="CAEZUP010000094">
    <property type="protein sequence ID" value="CAB4620169.1"/>
    <property type="molecule type" value="Genomic_DNA"/>
</dbReference>
<organism evidence="2">
    <name type="scientific">freshwater metagenome</name>
    <dbReference type="NCBI Taxonomy" id="449393"/>
    <lineage>
        <taxon>unclassified sequences</taxon>
        <taxon>metagenomes</taxon>
        <taxon>ecological metagenomes</taxon>
    </lineage>
</organism>
<dbReference type="SUPFAM" id="SSF54593">
    <property type="entry name" value="Glyoxalase/Bleomycin resistance protein/Dihydroxybiphenyl dioxygenase"/>
    <property type="match status" value="1"/>
</dbReference>
<accession>A0A6J6I897</accession>
<feature type="domain" description="VOC" evidence="1">
    <location>
        <begin position="7"/>
        <end position="149"/>
    </location>
</feature>
<dbReference type="CDD" id="cd06587">
    <property type="entry name" value="VOC"/>
    <property type="match status" value="1"/>
</dbReference>
<evidence type="ECO:0000259" key="1">
    <source>
        <dbReference type="PROSITE" id="PS51819"/>
    </source>
</evidence>
<evidence type="ECO:0000313" key="2">
    <source>
        <dbReference type="EMBL" id="CAB4620169.1"/>
    </source>
</evidence>
<reference evidence="2" key="1">
    <citation type="submission" date="2020-05" db="EMBL/GenBank/DDBJ databases">
        <authorList>
            <person name="Chiriac C."/>
            <person name="Salcher M."/>
            <person name="Ghai R."/>
            <person name="Kavagutti S V."/>
        </authorList>
    </citation>
    <scope>NUCLEOTIDE SEQUENCE</scope>
</reference>
<dbReference type="PROSITE" id="PS51819">
    <property type="entry name" value="VOC"/>
    <property type="match status" value="2"/>
</dbReference>
<dbReference type="Pfam" id="PF00903">
    <property type="entry name" value="Glyoxalase"/>
    <property type="match status" value="1"/>
</dbReference>
<dbReference type="InterPro" id="IPR037523">
    <property type="entry name" value="VOC_core"/>
</dbReference>
<feature type="domain" description="VOC" evidence="1">
    <location>
        <begin position="153"/>
        <end position="297"/>
    </location>
</feature>
<dbReference type="AlphaFoldDB" id="A0A6J6I897"/>
<name>A0A6J6I897_9ZZZZ</name>
<proteinExistence type="predicted"/>
<sequence length="304" mass="32115">MAIRGNRIYHVNSNCSDLDRSVLFYEALGLTRVLRTVPSRAQSGLAFGLDEVSWDAWMMHSDDGMGGLSLDLLEWKIPAPIGTPPSTTGEPGFNRLVVATADLDGAIAKALDSGGTLVGGPIGAATGGVFGRVAMMLDPDGVAVQLVEGDRTSIVQVVVNCADIEVSLTYYRDVMGLRPVGPVETVSQPAELHGLERDGSMKSVVLADAGSVFTVALVEWIDPCVQVEPRVPSANELGLFRMAWSTEDCAHDEEIVRAAGSVPFAPTGELSVGDNLPLLLVLFWPGPNGECLEVIEVTGRSGAL</sequence>
<dbReference type="Gene3D" id="3.10.180.10">
    <property type="entry name" value="2,3-Dihydroxybiphenyl 1,2-Dioxygenase, domain 1"/>
    <property type="match status" value="2"/>
</dbReference>